<dbReference type="SUPFAM" id="SSF111331">
    <property type="entry name" value="NAD kinase/diacylglycerol kinase-like"/>
    <property type="match status" value="1"/>
</dbReference>
<evidence type="ECO:0000313" key="11">
    <source>
        <dbReference type="EMBL" id="TQL49545.1"/>
    </source>
</evidence>
<dbReference type="GO" id="GO:0016301">
    <property type="term" value="F:kinase activity"/>
    <property type="evidence" value="ECO:0007669"/>
    <property type="project" value="UniProtKB-KW"/>
</dbReference>
<comment type="similarity">
    <text evidence="2">Belongs to the diacylglycerol/lipid kinase family.</text>
</comment>
<dbReference type="InterPro" id="IPR001206">
    <property type="entry name" value="Diacylglycerol_kinase_cat_dom"/>
</dbReference>
<feature type="domain" description="DAGKc" evidence="10">
    <location>
        <begin position="66"/>
        <end position="203"/>
    </location>
</feature>
<dbReference type="Gene3D" id="2.60.200.40">
    <property type="match status" value="1"/>
</dbReference>
<keyword evidence="6" id="KW-0067">ATP-binding</keyword>
<keyword evidence="7" id="KW-0594">Phospholipid biosynthesis</keyword>
<evidence type="ECO:0000256" key="1">
    <source>
        <dbReference type="ARBA" id="ARBA00001946"/>
    </source>
</evidence>
<feature type="region of interest" description="Disordered" evidence="9">
    <location>
        <begin position="207"/>
        <end position="236"/>
    </location>
</feature>
<dbReference type="InterPro" id="IPR016064">
    <property type="entry name" value="NAD/diacylglycerol_kinase_sf"/>
</dbReference>
<feature type="compositionally biased region" description="Low complexity" evidence="9">
    <location>
        <begin position="40"/>
        <end position="51"/>
    </location>
</feature>
<protein>
    <submittedName>
        <fullName evidence="11">Diacylglycerol kinase family enzyme</fullName>
    </submittedName>
</protein>
<dbReference type="EMBL" id="VFOP01000001">
    <property type="protein sequence ID" value="TQL49545.1"/>
    <property type="molecule type" value="Genomic_DNA"/>
</dbReference>
<evidence type="ECO:0000256" key="5">
    <source>
        <dbReference type="ARBA" id="ARBA00022777"/>
    </source>
</evidence>
<dbReference type="PANTHER" id="PTHR12358:SF106">
    <property type="entry name" value="LIPID KINASE YEGS"/>
    <property type="match status" value="1"/>
</dbReference>
<dbReference type="InterPro" id="IPR050187">
    <property type="entry name" value="Lipid_Phosphate_FormReg"/>
</dbReference>
<sequence>MTAEPSWAVLAGAVALSLLLLALVLWLVLTEERTAAARFPRPGAGSPPADDAAPEDSPDPARRRRGAHPRAAVVVNPTKFTDIGKVRRVVERVCAEHGWAEPLWLETTVEDPGHGQTRQALAEGVDVVCAMGGDGTVRVVGSALAGSGTPMGLLPAGTGNLLARNLRLPVDWLPGDHLEAAVKVALTGRNAPIDTCALRLTRPTDAELAATPDSSPEGAPEETDDHGADGTDSTDGSVEEHTFLVMAGLGFDAEVMATTEERLKSNLGWGAYLINGARHLRGAQFRVDVSADDGQAFHRRVRSVIVGNVGKLQGGMELLPDAEADDGAMDVVLLSPEGVVGWGAVAAQLATKQRRGHDRVDHLQCRTIRIRSNKPVEIQLDGDTLGPVTAMEVEVRPASLVIRRGA</sequence>
<feature type="region of interest" description="Disordered" evidence="9">
    <location>
        <begin position="38"/>
        <end position="71"/>
    </location>
</feature>
<keyword evidence="3" id="KW-0808">Transferase</keyword>
<evidence type="ECO:0000256" key="3">
    <source>
        <dbReference type="ARBA" id="ARBA00022679"/>
    </source>
</evidence>
<reference evidence="11 12" key="1">
    <citation type="submission" date="2019-06" db="EMBL/GenBank/DDBJ databases">
        <title>Sequencing the genomes of 1000 actinobacteria strains.</title>
        <authorList>
            <person name="Klenk H.-P."/>
        </authorList>
    </citation>
    <scope>NUCLEOTIDE SEQUENCE [LARGE SCALE GENOMIC DNA]</scope>
    <source>
        <strain evidence="11 12">DSM 12335</strain>
    </source>
</reference>
<dbReference type="GO" id="GO:0005524">
    <property type="term" value="F:ATP binding"/>
    <property type="evidence" value="ECO:0007669"/>
    <property type="project" value="UniProtKB-KW"/>
</dbReference>
<evidence type="ECO:0000256" key="9">
    <source>
        <dbReference type="SAM" id="MobiDB-lite"/>
    </source>
</evidence>
<dbReference type="Gene3D" id="3.40.50.10330">
    <property type="entry name" value="Probable inorganic polyphosphate/atp-NAD kinase, domain 1"/>
    <property type="match status" value="1"/>
</dbReference>
<dbReference type="OrthoDB" id="3171056at2"/>
<comment type="cofactor">
    <cofactor evidence="1">
        <name>Mg(2+)</name>
        <dbReference type="ChEBI" id="CHEBI:18420"/>
    </cofactor>
</comment>
<dbReference type="Pfam" id="PF19279">
    <property type="entry name" value="YegS_C"/>
    <property type="match status" value="1"/>
</dbReference>
<evidence type="ECO:0000313" key="12">
    <source>
        <dbReference type="Proteomes" id="UP000319516"/>
    </source>
</evidence>
<accession>A0A542YN64</accession>
<keyword evidence="12" id="KW-1185">Reference proteome</keyword>
<keyword evidence="5 11" id="KW-0418">Kinase</keyword>
<evidence type="ECO:0000256" key="6">
    <source>
        <dbReference type="ARBA" id="ARBA00022840"/>
    </source>
</evidence>
<evidence type="ECO:0000256" key="8">
    <source>
        <dbReference type="ARBA" id="ARBA00023264"/>
    </source>
</evidence>
<dbReference type="GO" id="GO:0005886">
    <property type="term" value="C:plasma membrane"/>
    <property type="evidence" value="ECO:0007669"/>
    <property type="project" value="TreeGrafter"/>
</dbReference>
<comment type="caution">
    <text evidence="11">The sequence shown here is derived from an EMBL/GenBank/DDBJ whole genome shotgun (WGS) entry which is preliminary data.</text>
</comment>
<evidence type="ECO:0000256" key="2">
    <source>
        <dbReference type="ARBA" id="ARBA00005983"/>
    </source>
</evidence>
<organism evidence="11 12">
    <name type="scientific">Ornithinicoccus hortensis</name>
    <dbReference type="NCBI Taxonomy" id="82346"/>
    <lineage>
        <taxon>Bacteria</taxon>
        <taxon>Bacillati</taxon>
        <taxon>Actinomycetota</taxon>
        <taxon>Actinomycetes</taxon>
        <taxon>Micrococcales</taxon>
        <taxon>Intrasporangiaceae</taxon>
        <taxon>Ornithinicoccus</taxon>
    </lineage>
</organism>
<evidence type="ECO:0000256" key="7">
    <source>
        <dbReference type="ARBA" id="ARBA00023209"/>
    </source>
</evidence>
<dbReference type="Pfam" id="PF00781">
    <property type="entry name" value="DAGK_cat"/>
    <property type="match status" value="1"/>
</dbReference>
<dbReference type="PROSITE" id="PS50146">
    <property type="entry name" value="DAGK"/>
    <property type="match status" value="1"/>
</dbReference>
<keyword evidence="8" id="KW-1208">Phospholipid metabolism</keyword>
<dbReference type="InterPro" id="IPR017438">
    <property type="entry name" value="ATP-NAD_kinase_N"/>
</dbReference>
<keyword evidence="7" id="KW-0444">Lipid biosynthesis</keyword>
<keyword evidence="4" id="KW-0547">Nucleotide-binding</keyword>
<evidence type="ECO:0000256" key="4">
    <source>
        <dbReference type="ARBA" id="ARBA00022741"/>
    </source>
</evidence>
<dbReference type="GO" id="GO:0008654">
    <property type="term" value="P:phospholipid biosynthetic process"/>
    <property type="evidence" value="ECO:0007669"/>
    <property type="project" value="UniProtKB-KW"/>
</dbReference>
<name>A0A542YN64_9MICO</name>
<dbReference type="InterPro" id="IPR045540">
    <property type="entry name" value="YegS/DAGK_C"/>
</dbReference>
<gene>
    <name evidence="11" type="ORF">FB467_0620</name>
</gene>
<dbReference type="Proteomes" id="UP000319516">
    <property type="component" value="Unassembled WGS sequence"/>
</dbReference>
<evidence type="ECO:0000259" key="10">
    <source>
        <dbReference type="PROSITE" id="PS50146"/>
    </source>
</evidence>
<dbReference type="RefSeq" id="WP_141783797.1">
    <property type="nucleotide sequence ID" value="NZ_BAAAIK010000003.1"/>
</dbReference>
<proteinExistence type="inferred from homology"/>
<dbReference type="PANTHER" id="PTHR12358">
    <property type="entry name" value="SPHINGOSINE KINASE"/>
    <property type="match status" value="1"/>
</dbReference>
<keyword evidence="7" id="KW-0443">Lipid metabolism</keyword>
<dbReference type="AlphaFoldDB" id="A0A542YN64"/>